<dbReference type="Proteomes" id="UP000037046">
    <property type="component" value="Unassembled WGS sequence"/>
</dbReference>
<dbReference type="PATRIC" id="fig|74031.6.peg.3520"/>
<organism evidence="2 3">
    <name type="scientific">Roseovarius tolerans</name>
    <dbReference type="NCBI Taxonomy" id="74031"/>
    <lineage>
        <taxon>Bacteria</taxon>
        <taxon>Pseudomonadati</taxon>
        <taxon>Pseudomonadota</taxon>
        <taxon>Alphaproteobacteria</taxon>
        <taxon>Rhodobacterales</taxon>
        <taxon>Roseobacteraceae</taxon>
        <taxon>Roseovarius</taxon>
    </lineage>
</organism>
<protein>
    <submittedName>
        <fullName evidence="2">Uncharacterized protein</fullName>
    </submittedName>
</protein>
<gene>
    <name evidence="2" type="ORF">ROTO_34350</name>
</gene>
<reference evidence="3" key="1">
    <citation type="submission" date="2015-07" db="EMBL/GenBank/DDBJ databases">
        <title>Draft Genome Sequence of Roseovarius tolerans EL-164, a producer of N-Acylated Alanine Methyl Esters (NAMEs).</title>
        <authorList>
            <person name="Voget S."/>
            <person name="Bruns H."/>
            <person name="Wagner-Doebler I."/>
            <person name="Schulz S."/>
            <person name="Daniel R."/>
        </authorList>
    </citation>
    <scope>NUCLEOTIDE SEQUENCE [LARGE SCALE GENOMIC DNA]</scope>
    <source>
        <strain evidence="3">EL-164</strain>
    </source>
</reference>
<keyword evidence="1" id="KW-0472">Membrane</keyword>
<keyword evidence="1" id="KW-0812">Transmembrane</keyword>
<feature type="transmembrane region" description="Helical" evidence="1">
    <location>
        <begin position="12"/>
        <end position="34"/>
    </location>
</feature>
<dbReference type="EMBL" id="LGVV01000075">
    <property type="protein sequence ID" value="KNX40028.1"/>
    <property type="molecule type" value="Genomic_DNA"/>
</dbReference>
<sequence length="57" mass="5851">MAMNTQAPKQTNFWLWGGATIAAIVLIAALGYGIDWSGGSAADAVSPTIEQTAPVSE</sequence>
<keyword evidence="3" id="KW-1185">Reference proteome</keyword>
<dbReference type="AlphaFoldDB" id="A0A0L6CR89"/>
<proteinExistence type="predicted"/>
<accession>A0A0L6CR89</accession>
<name>A0A0L6CR89_9RHOB</name>
<evidence type="ECO:0000313" key="2">
    <source>
        <dbReference type="EMBL" id="KNX40028.1"/>
    </source>
</evidence>
<keyword evidence="1" id="KW-1133">Transmembrane helix</keyword>
<dbReference type="RefSeq" id="WP_235575898.1">
    <property type="nucleotide sequence ID" value="NZ_CP118494.1"/>
</dbReference>
<evidence type="ECO:0000256" key="1">
    <source>
        <dbReference type="SAM" id="Phobius"/>
    </source>
</evidence>
<evidence type="ECO:0000313" key="3">
    <source>
        <dbReference type="Proteomes" id="UP000037046"/>
    </source>
</evidence>
<comment type="caution">
    <text evidence="2">The sequence shown here is derived from an EMBL/GenBank/DDBJ whole genome shotgun (WGS) entry which is preliminary data.</text>
</comment>